<dbReference type="EMBL" id="MT144861">
    <property type="protein sequence ID" value="QJI00576.1"/>
    <property type="molecule type" value="Genomic_DNA"/>
</dbReference>
<name>A0A6H1ZTM8_9ZZZZ</name>
<accession>A0A6H1ZTM8</accession>
<proteinExistence type="predicted"/>
<organism evidence="1">
    <name type="scientific">viral metagenome</name>
    <dbReference type="NCBI Taxonomy" id="1070528"/>
    <lineage>
        <taxon>unclassified sequences</taxon>
        <taxon>metagenomes</taxon>
        <taxon>organismal metagenomes</taxon>
    </lineage>
</organism>
<sequence length="211" mass="23513">MVIIDLFGRSTTANQPTARGTISFISDYVNFLPGTHWEKYYYGNDQTITTKKLFLFPSYFNGDNTGNIAVTGTAFAKYIDLDFDLTIKGERLIGGDCLLNVEFVHYDRGTGGNTTKIIAKIVHYDGTTKTTLATLNGAENYTESSNTVTQPLKGTIITKHFKIGDILRVTIEVWAKHTESNGEVVLIHDGGETDNTGKSWVHIPYIRLDEY</sequence>
<dbReference type="AlphaFoldDB" id="A0A6H1ZTM8"/>
<evidence type="ECO:0000313" key="2">
    <source>
        <dbReference type="EMBL" id="QJI00576.1"/>
    </source>
</evidence>
<evidence type="ECO:0000313" key="1">
    <source>
        <dbReference type="EMBL" id="QJA51286.1"/>
    </source>
</evidence>
<gene>
    <name evidence="1" type="ORF">TM448A02060_0018</name>
    <name evidence="2" type="ORF">TM448B01994_0019</name>
</gene>
<dbReference type="EMBL" id="MT144250">
    <property type="protein sequence ID" value="QJA51286.1"/>
    <property type="molecule type" value="Genomic_DNA"/>
</dbReference>
<reference evidence="1" key="1">
    <citation type="submission" date="2020-03" db="EMBL/GenBank/DDBJ databases">
        <title>The deep terrestrial virosphere.</title>
        <authorList>
            <person name="Holmfeldt K."/>
            <person name="Nilsson E."/>
            <person name="Simone D."/>
            <person name="Lopez-Fernandez M."/>
            <person name="Wu X."/>
            <person name="de Brujin I."/>
            <person name="Lundin D."/>
            <person name="Andersson A."/>
            <person name="Bertilsson S."/>
            <person name="Dopson M."/>
        </authorList>
    </citation>
    <scope>NUCLEOTIDE SEQUENCE</scope>
    <source>
        <strain evidence="1">TM448A02060</strain>
        <strain evidence="2">TM448B01994</strain>
    </source>
</reference>
<protein>
    <submittedName>
        <fullName evidence="1">Uncharacterized protein</fullName>
    </submittedName>
</protein>